<evidence type="ECO:0000256" key="2">
    <source>
        <dbReference type="SAM" id="SignalP"/>
    </source>
</evidence>
<dbReference type="AlphaFoldDB" id="A0A6P7FBS9"/>
<dbReference type="InParanoid" id="A0A6P7FBS9"/>
<proteinExistence type="predicted"/>
<reference evidence="3" key="1">
    <citation type="submission" date="2025-08" db="UniProtKB">
        <authorList>
            <consortium name="RefSeq"/>
        </authorList>
    </citation>
    <scope>IDENTIFICATION</scope>
    <source>
        <tissue evidence="3">Whole insect</tissue>
    </source>
</reference>
<keyword evidence="2" id="KW-0732">Signal</keyword>
<feature type="signal peptide" evidence="2">
    <location>
        <begin position="1"/>
        <end position="25"/>
    </location>
</feature>
<evidence type="ECO:0000256" key="1">
    <source>
        <dbReference type="SAM" id="MobiDB-lite"/>
    </source>
</evidence>
<organism evidence="3">
    <name type="scientific">Diabrotica virgifera virgifera</name>
    <name type="common">western corn rootworm</name>
    <dbReference type="NCBI Taxonomy" id="50390"/>
    <lineage>
        <taxon>Eukaryota</taxon>
        <taxon>Metazoa</taxon>
        <taxon>Ecdysozoa</taxon>
        <taxon>Arthropoda</taxon>
        <taxon>Hexapoda</taxon>
        <taxon>Insecta</taxon>
        <taxon>Pterygota</taxon>
        <taxon>Neoptera</taxon>
        <taxon>Endopterygota</taxon>
        <taxon>Coleoptera</taxon>
        <taxon>Polyphaga</taxon>
        <taxon>Cucujiformia</taxon>
        <taxon>Chrysomeloidea</taxon>
        <taxon>Chrysomelidae</taxon>
        <taxon>Galerucinae</taxon>
        <taxon>Diabroticina</taxon>
        <taxon>Diabroticites</taxon>
        <taxon>Diabrotica</taxon>
    </lineage>
</organism>
<dbReference type="RefSeq" id="XP_028130948.1">
    <property type="nucleotide sequence ID" value="XM_028275147.1"/>
</dbReference>
<gene>
    <name evidence="3" type="primary">LOC114326724</name>
</gene>
<feature type="compositionally biased region" description="Low complexity" evidence="1">
    <location>
        <begin position="155"/>
        <end position="182"/>
    </location>
</feature>
<dbReference type="OrthoDB" id="10692163at2759"/>
<protein>
    <submittedName>
        <fullName evidence="3">Uncharacterized protein LOC114326724</fullName>
    </submittedName>
</protein>
<name>A0A6P7FBS9_DIAVI</name>
<feature type="chain" id="PRO_5028101145" evidence="2">
    <location>
        <begin position="26"/>
        <end position="684"/>
    </location>
</feature>
<feature type="region of interest" description="Disordered" evidence="1">
    <location>
        <begin position="140"/>
        <end position="182"/>
    </location>
</feature>
<evidence type="ECO:0000313" key="3">
    <source>
        <dbReference type="RefSeq" id="XP_028130948.1"/>
    </source>
</evidence>
<sequence>MFNNYLRVITFGFILITNFIAPSWCDLSDNKNDFYKIYGREKRSAQNFQMTDDENGGSRSTVVVYARGDVNLWIQAHATSTNTIIITSIDPDLNECIANHIQERDVKVECNNHTYTETYRYMNASSGKCPCDSSEIRKNITSAPPVPTTSPISNLPPAADTDLTTASTETSTPSSFLTTTASTKTSTPSSIFTTTASTETSTPNLISTIMPIEERSGHLAQILFIYNLMKPYMGKYIQTICTIEGTDKPYFSVQTALYKPFILQHIFQYYFDNYISPELQIFNPIDSTFSIPTPVLNALYQILSRYPNILWQLLNLWKPGMPTPPILDWLWKTYLLHNLRWNMFNPFLPLGLLKWTKFAPFYYNPLRNLIYNVYQKYNIYSRQISFPKFHNNIPLEWNIWNSLYPGLLNDYIKNHASKIYELYKLSDNLTIKPPNYIRKYLVPIEIMRLYQTMPRYYTNLINLIVMKYYNFIDYFKFIAYQYGNRYWQQNCVYPNKEMCSMRPDIMQLPQIVYDPTQTYEMFIPLLRKVANIYPSLSILISQMQMSSIAYNSQMNIHLYGNMFGKFNQNMYRYLYPINVTYSLQYPNVVISQLFGPSTGYNIYSNYLEQLVNSMYSSYSKGYDQIFKDLLYVPPPDKQKNKIIYTNPNLFNYLLSSMLSSYHMYYSFINMYMYYPNNKQIIINV</sequence>
<accession>A0A6P7FBS9</accession>